<feature type="compositionally biased region" description="Low complexity" evidence="1">
    <location>
        <begin position="173"/>
        <end position="185"/>
    </location>
</feature>
<feature type="compositionally biased region" description="Polar residues" evidence="1">
    <location>
        <begin position="1"/>
        <end position="30"/>
    </location>
</feature>
<evidence type="ECO:0000313" key="2">
    <source>
        <dbReference type="EMBL" id="EXC25273.1"/>
    </source>
</evidence>
<evidence type="ECO:0000256" key="1">
    <source>
        <dbReference type="SAM" id="MobiDB-lite"/>
    </source>
</evidence>
<reference evidence="3" key="1">
    <citation type="submission" date="2013-01" db="EMBL/GenBank/DDBJ databases">
        <title>Draft Genome Sequence of a Mulberry Tree, Morus notabilis C.K. Schneid.</title>
        <authorList>
            <person name="He N."/>
            <person name="Zhao S."/>
        </authorList>
    </citation>
    <scope>NUCLEOTIDE SEQUENCE</scope>
</reference>
<organism evidence="2 3">
    <name type="scientific">Morus notabilis</name>
    <dbReference type="NCBI Taxonomy" id="981085"/>
    <lineage>
        <taxon>Eukaryota</taxon>
        <taxon>Viridiplantae</taxon>
        <taxon>Streptophyta</taxon>
        <taxon>Embryophyta</taxon>
        <taxon>Tracheophyta</taxon>
        <taxon>Spermatophyta</taxon>
        <taxon>Magnoliopsida</taxon>
        <taxon>eudicotyledons</taxon>
        <taxon>Gunneridae</taxon>
        <taxon>Pentapetalae</taxon>
        <taxon>rosids</taxon>
        <taxon>fabids</taxon>
        <taxon>Rosales</taxon>
        <taxon>Moraceae</taxon>
        <taxon>Moreae</taxon>
        <taxon>Morus</taxon>
    </lineage>
</organism>
<dbReference type="EMBL" id="KE346063">
    <property type="protein sequence ID" value="EXC25273.1"/>
    <property type="molecule type" value="Genomic_DNA"/>
</dbReference>
<accession>W9S4C4</accession>
<proteinExistence type="predicted"/>
<dbReference type="STRING" id="981085.W9S4C4"/>
<feature type="compositionally biased region" description="Polar residues" evidence="1">
    <location>
        <begin position="157"/>
        <end position="172"/>
    </location>
</feature>
<feature type="compositionally biased region" description="Low complexity" evidence="1">
    <location>
        <begin position="40"/>
        <end position="53"/>
    </location>
</feature>
<feature type="compositionally biased region" description="Low complexity" evidence="1">
    <location>
        <begin position="68"/>
        <end position="77"/>
    </location>
</feature>
<gene>
    <name evidence="2" type="ORF">L484_003761</name>
</gene>
<feature type="compositionally biased region" description="Polar residues" evidence="1">
    <location>
        <begin position="54"/>
        <end position="67"/>
    </location>
</feature>
<feature type="region of interest" description="Disordered" evidence="1">
    <location>
        <begin position="114"/>
        <end position="201"/>
    </location>
</feature>
<evidence type="ECO:0000313" key="3">
    <source>
        <dbReference type="Proteomes" id="UP000030645"/>
    </source>
</evidence>
<protein>
    <submittedName>
        <fullName evidence="2">Uncharacterized protein</fullName>
    </submittedName>
</protein>
<feature type="region of interest" description="Disordered" evidence="1">
    <location>
        <begin position="1"/>
        <end position="96"/>
    </location>
</feature>
<feature type="compositionally biased region" description="Polar residues" evidence="1">
    <location>
        <begin position="137"/>
        <end position="146"/>
    </location>
</feature>
<feature type="compositionally biased region" description="Polar residues" evidence="1">
    <location>
        <begin position="121"/>
        <end position="130"/>
    </location>
</feature>
<name>W9S4C4_9ROSA</name>
<dbReference type="eggNOG" id="ENOG502QRK7">
    <property type="taxonomic scope" value="Eukaryota"/>
</dbReference>
<dbReference type="Proteomes" id="UP000030645">
    <property type="component" value="Unassembled WGS sequence"/>
</dbReference>
<dbReference type="AlphaFoldDB" id="W9S4C4"/>
<keyword evidence="3" id="KW-1185">Reference proteome</keyword>
<sequence>MQSTHGGLSLSSRSDQFGVVSNSESQQHSLRQFIDVDWPNKTGKSNTNNGNHSTVSNWPDSEQTTQLSISISSMSSSDANLSHNAATADHDHHRHQRQALNLIPMSWEPSLGGPLGEVLHHTNNSNNNVDSGDCRGPSSSSLSVLNLMTEGWDSSPPMGSSPTGVLQKTAFGSLSNSSAGSSPRADSSKDLVASAHLNTSL</sequence>